<comment type="catalytic activity">
    <reaction evidence="1">
        <text>ATP + protein L-histidine = ADP + protein N-phospho-L-histidine.</text>
        <dbReference type="EC" id="2.7.13.3"/>
    </reaction>
</comment>
<evidence type="ECO:0000256" key="5">
    <source>
        <dbReference type="ARBA" id="ARBA00022777"/>
    </source>
</evidence>
<proteinExistence type="predicted"/>
<evidence type="ECO:0000256" key="9">
    <source>
        <dbReference type="SAM" id="Phobius"/>
    </source>
</evidence>
<keyword evidence="9" id="KW-1133">Transmembrane helix</keyword>
<feature type="chain" id="PRO_5011523087" description="histidine kinase" evidence="10">
    <location>
        <begin position="19"/>
        <end position="713"/>
    </location>
</feature>
<reference evidence="13" key="1">
    <citation type="submission" date="2016-10" db="EMBL/GenBank/DDBJ databases">
        <authorList>
            <person name="Varghese N."/>
            <person name="Submissions S."/>
        </authorList>
    </citation>
    <scope>NUCLEOTIDE SEQUENCE [LARGE SCALE GENOMIC DNA]</scope>
    <source>
        <strain evidence="13">DSM 25811 / CCM 8410 / LMG 26954 / E90</strain>
    </source>
</reference>
<keyword evidence="4" id="KW-0547">Nucleotide-binding</keyword>
<dbReference type="SMART" id="SM00387">
    <property type="entry name" value="HATPase_c"/>
    <property type="match status" value="1"/>
</dbReference>
<evidence type="ECO:0000259" key="11">
    <source>
        <dbReference type="PROSITE" id="PS50109"/>
    </source>
</evidence>
<dbReference type="Gene3D" id="1.10.287.130">
    <property type="match status" value="1"/>
</dbReference>
<keyword evidence="3" id="KW-0808">Transferase</keyword>
<dbReference type="SUPFAM" id="SSF47384">
    <property type="entry name" value="Homodimeric domain of signal transducing histidine kinase"/>
    <property type="match status" value="1"/>
</dbReference>
<dbReference type="GO" id="GO:0007234">
    <property type="term" value="P:osmosensory signaling via phosphorelay pathway"/>
    <property type="evidence" value="ECO:0007669"/>
    <property type="project" value="TreeGrafter"/>
</dbReference>
<evidence type="ECO:0000313" key="12">
    <source>
        <dbReference type="EMBL" id="SDD04727.1"/>
    </source>
</evidence>
<dbReference type="InterPro" id="IPR003594">
    <property type="entry name" value="HATPase_dom"/>
</dbReference>
<dbReference type="GO" id="GO:0005524">
    <property type="term" value="F:ATP binding"/>
    <property type="evidence" value="ECO:0007669"/>
    <property type="project" value="UniProtKB-KW"/>
</dbReference>
<dbReference type="EMBL" id="FMZO01000005">
    <property type="protein sequence ID" value="SDD04727.1"/>
    <property type="molecule type" value="Genomic_DNA"/>
</dbReference>
<feature type="transmembrane region" description="Helical" evidence="9">
    <location>
        <begin position="448"/>
        <end position="468"/>
    </location>
</feature>
<keyword evidence="9" id="KW-0472">Membrane</keyword>
<evidence type="ECO:0000256" key="3">
    <source>
        <dbReference type="ARBA" id="ARBA00022679"/>
    </source>
</evidence>
<organism evidence="12 13">
    <name type="scientific">Niabella drilacis (strain DSM 25811 / CCM 8410 / CCUG 62505 / LMG 26954 / E90)</name>
    <dbReference type="NCBI Taxonomy" id="1285928"/>
    <lineage>
        <taxon>Bacteria</taxon>
        <taxon>Pseudomonadati</taxon>
        <taxon>Bacteroidota</taxon>
        <taxon>Chitinophagia</taxon>
        <taxon>Chitinophagales</taxon>
        <taxon>Chitinophagaceae</taxon>
        <taxon>Niabella</taxon>
    </lineage>
</organism>
<dbReference type="PANTHER" id="PTHR42878">
    <property type="entry name" value="TWO-COMPONENT HISTIDINE KINASE"/>
    <property type="match status" value="1"/>
</dbReference>
<dbReference type="GO" id="GO:0030295">
    <property type="term" value="F:protein kinase activator activity"/>
    <property type="evidence" value="ECO:0007669"/>
    <property type="project" value="TreeGrafter"/>
</dbReference>
<evidence type="ECO:0000256" key="8">
    <source>
        <dbReference type="SAM" id="Coils"/>
    </source>
</evidence>
<dbReference type="PROSITE" id="PS50109">
    <property type="entry name" value="HIS_KIN"/>
    <property type="match status" value="1"/>
</dbReference>
<keyword evidence="8" id="KW-0175">Coiled coil</keyword>
<dbReference type="InterPro" id="IPR036097">
    <property type="entry name" value="HisK_dim/P_sf"/>
</dbReference>
<accession>A0A1G6RL87</accession>
<dbReference type="GO" id="GO:0000156">
    <property type="term" value="F:phosphorelay response regulator activity"/>
    <property type="evidence" value="ECO:0007669"/>
    <property type="project" value="TreeGrafter"/>
</dbReference>
<dbReference type="AlphaFoldDB" id="A0A1G6RL87"/>
<dbReference type="Gene3D" id="3.30.565.10">
    <property type="entry name" value="Histidine kinase-like ATPase, C-terminal domain"/>
    <property type="match status" value="1"/>
</dbReference>
<evidence type="ECO:0000256" key="4">
    <source>
        <dbReference type="ARBA" id="ARBA00022741"/>
    </source>
</evidence>
<sequence>MRKTLLTFLCFLVTIVVAAQQPVLNFDATKYKTSGERLKALGDLCDSSARVEAYRNMFTTARYALLITPANDYYNLSRFNFYIGAYNQGIDGDTAIAYLEKSVDYGRRANNPKRIVNGLERLLYMYSEMDGYARQRDKAAQEALRIVDTTRNNRFKHSMYNALTKYYETLGRREQQMNVMLADLEIFKQDLPLQKLNGADSTDLGVAYINISALYLELKQPKKALEYLSPSKKFLDGYKHAILHYYKNTADAYLQLFRPDIASVYRDSLTDFSMQEFGPPPTDKKNERNDWDIRMFSDLSFADYYLTNKKVDSALFYMNIARSLAETSLLDTLNLTAFNYKMGQTLVAAKDYTAALPYLKSAEKIGLDQGPEQYGNVLREIAKCYSGTGQWQQSALYYERYLPIRDSLYTVDIQKSMADAEAKFQNKEKQQQIEAQQKDLGFAKKQRLWLTAGLLLTAVIAVMLVVFYRNKKKTADVLDGKNKELSELNNELEEANQTKAKLFGIIGHDLRAPVKQMYQFLKLQKLNVHNEQEKAGRAAKMEKATESLLETMEDLLLWSKTQMSRLNPNVKEIALLPVLHPVEQLLQLPVEEKSIQLQNNIAPGTTVMADDNFLQTIYRNLLQNAVKASPPGATIVVGMAAQHGHAILSIQNSGRSFAQADFEQQTLAGRTTQTLNGLGLQLVAELSGKMNAAVRFTALAEGTLAEVIFAAKN</sequence>
<dbReference type="GO" id="GO:0000155">
    <property type="term" value="F:phosphorelay sensor kinase activity"/>
    <property type="evidence" value="ECO:0007669"/>
    <property type="project" value="InterPro"/>
</dbReference>
<keyword evidence="7" id="KW-0902">Two-component regulatory system</keyword>
<dbReference type="InterPro" id="IPR005467">
    <property type="entry name" value="His_kinase_dom"/>
</dbReference>
<keyword evidence="13" id="KW-1185">Reference proteome</keyword>
<protein>
    <recommendedName>
        <fullName evidence="2">histidine kinase</fullName>
        <ecNumber evidence="2">2.7.13.3</ecNumber>
    </recommendedName>
</protein>
<dbReference type="InterPro" id="IPR050351">
    <property type="entry name" value="BphY/WalK/GraS-like"/>
</dbReference>
<keyword evidence="10" id="KW-0732">Signal</keyword>
<feature type="domain" description="Histidine kinase" evidence="11">
    <location>
        <begin position="505"/>
        <end position="713"/>
    </location>
</feature>
<keyword evidence="9" id="KW-0812">Transmembrane</keyword>
<dbReference type="PANTHER" id="PTHR42878:SF7">
    <property type="entry name" value="SENSOR HISTIDINE KINASE GLRK"/>
    <property type="match status" value="1"/>
</dbReference>
<dbReference type="OrthoDB" id="9781208at2"/>
<keyword evidence="6" id="KW-0067">ATP-binding</keyword>
<dbReference type="Proteomes" id="UP000198757">
    <property type="component" value="Unassembled WGS sequence"/>
</dbReference>
<dbReference type="Pfam" id="PF02518">
    <property type="entry name" value="HATPase_c"/>
    <property type="match status" value="1"/>
</dbReference>
<dbReference type="InterPro" id="IPR036890">
    <property type="entry name" value="HATPase_C_sf"/>
</dbReference>
<dbReference type="SUPFAM" id="SSF48452">
    <property type="entry name" value="TPR-like"/>
    <property type="match status" value="1"/>
</dbReference>
<evidence type="ECO:0000256" key="7">
    <source>
        <dbReference type="ARBA" id="ARBA00023012"/>
    </source>
</evidence>
<dbReference type="Gene3D" id="1.25.40.10">
    <property type="entry name" value="Tetratricopeptide repeat domain"/>
    <property type="match status" value="2"/>
</dbReference>
<feature type="signal peptide" evidence="10">
    <location>
        <begin position="1"/>
        <end position="18"/>
    </location>
</feature>
<dbReference type="InterPro" id="IPR011990">
    <property type="entry name" value="TPR-like_helical_dom_sf"/>
</dbReference>
<dbReference type="EC" id="2.7.13.3" evidence="2"/>
<dbReference type="STRING" id="1285928.SAMN04487894_105304"/>
<evidence type="ECO:0000256" key="10">
    <source>
        <dbReference type="SAM" id="SignalP"/>
    </source>
</evidence>
<name>A0A1G6RL87_NIADE</name>
<evidence type="ECO:0000256" key="6">
    <source>
        <dbReference type="ARBA" id="ARBA00022840"/>
    </source>
</evidence>
<gene>
    <name evidence="12" type="ORF">SAMN04487894_105304</name>
</gene>
<evidence type="ECO:0000256" key="2">
    <source>
        <dbReference type="ARBA" id="ARBA00012438"/>
    </source>
</evidence>
<keyword evidence="5 12" id="KW-0418">Kinase</keyword>
<evidence type="ECO:0000256" key="1">
    <source>
        <dbReference type="ARBA" id="ARBA00000085"/>
    </source>
</evidence>
<dbReference type="SUPFAM" id="SSF55874">
    <property type="entry name" value="ATPase domain of HSP90 chaperone/DNA topoisomerase II/histidine kinase"/>
    <property type="match status" value="1"/>
</dbReference>
<feature type="coiled-coil region" evidence="8">
    <location>
        <begin position="471"/>
        <end position="505"/>
    </location>
</feature>
<evidence type="ECO:0000313" key="13">
    <source>
        <dbReference type="Proteomes" id="UP000198757"/>
    </source>
</evidence>
<dbReference type="RefSeq" id="WP_090390268.1">
    <property type="nucleotide sequence ID" value="NZ_FMZO01000005.1"/>
</dbReference>